<dbReference type="RefSeq" id="WP_189385978.1">
    <property type="nucleotide sequence ID" value="NZ_BAABFY010000009.1"/>
</dbReference>
<feature type="coiled-coil region" evidence="2">
    <location>
        <begin position="149"/>
        <end position="183"/>
    </location>
</feature>
<sequence>MSRISMRSRKLGLLLAILPLLGLFVYVVIRSGPLAAVPVTVTQAKVQSVSPSVFGIGTVSARYTYKAGPVITGRLLDIAVNVGDTVKAGQIVGQMDPIDLDERIHSQERVLKRVGLQHTQAQVKFEHAGVQLKRYRKLFASRSSSEESLNIMEQEYRVAQAGLEAAAEDITKAKADLAALMSQRKSLQLIAPVEGIVIARNADPGSTVVAGQAVLEMINPAEVWIEARFDQASSIGLAADLPASIVLRTRGQAVFPGKISRIEPKADMVTEEMLAKVSFISLPEQVPSLGELSEVTVHLPEIPGFVVIPNASLVRVDSQQGVWRVVDKNLQFAAVQPGVMDLDGNVQIIAGLQEGDQVVVYSEKALTAKSRILITDQIPGVTQ</sequence>
<comment type="caution">
    <text evidence="3">The sequence shown here is derived from an EMBL/GenBank/DDBJ whole genome shotgun (WGS) entry which is preliminary data.</text>
</comment>
<dbReference type="Gene3D" id="1.10.287.470">
    <property type="entry name" value="Helix hairpin bin"/>
    <property type="match status" value="1"/>
</dbReference>
<evidence type="ECO:0000313" key="3">
    <source>
        <dbReference type="EMBL" id="GGW95462.1"/>
    </source>
</evidence>
<reference evidence="3" key="2">
    <citation type="submission" date="2020-09" db="EMBL/GenBank/DDBJ databases">
        <authorList>
            <person name="Sun Q."/>
            <person name="Kim S."/>
        </authorList>
    </citation>
    <scope>NUCLEOTIDE SEQUENCE</scope>
    <source>
        <strain evidence="3">KCTC 23732</strain>
    </source>
</reference>
<dbReference type="GO" id="GO:1990281">
    <property type="term" value="C:efflux pump complex"/>
    <property type="evidence" value="ECO:0007669"/>
    <property type="project" value="TreeGrafter"/>
</dbReference>
<dbReference type="AlphaFoldDB" id="A0A918N1Q6"/>
<dbReference type="PANTHER" id="PTHR30469:SF15">
    <property type="entry name" value="HLYD FAMILY OF SECRETION PROTEINS"/>
    <property type="match status" value="1"/>
</dbReference>
<keyword evidence="2" id="KW-0175">Coiled coil</keyword>
<dbReference type="Gene3D" id="2.40.420.20">
    <property type="match status" value="1"/>
</dbReference>
<reference evidence="3" key="1">
    <citation type="journal article" date="2014" name="Int. J. Syst. Evol. Microbiol.">
        <title>Complete genome sequence of Corynebacterium casei LMG S-19264T (=DSM 44701T), isolated from a smear-ripened cheese.</title>
        <authorList>
            <consortium name="US DOE Joint Genome Institute (JGI-PGF)"/>
            <person name="Walter F."/>
            <person name="Albersmeier A."/>
            <person name="Kalinowski J."/>
            <person name="Ruckert C."/>
        </authorList>
    </citation>
    <scope>NUCLEOTIDE SEQUENCE</scope>
    <source>
        <strain evidence="3">KCTC 23732</strain>
    </source>
</reference>
<dbReference type="InterPro" id="IPR006143">
    <property type="entry name" value="RND_pump_MFP"/>
</dbReference>
<dbReference type="Gene3D" id="2.40.50.100">
    <property type="match status" value="1"/>
</dbReference>
<dbReference type="PANTHER" id="PTHR30469">
    <property type="entry name" value="MULTIDRUG RESISTANCE PROTEIN MDTA"/>
    <property type="match status" value="1"/>
</dbReference>
<accession>A0A918N1Q6</accession>
<dbReference type="SUPFAM" id="SSF111369">
    <property type="entry name" value="HlyD-like secretion proteins"/>
    <property type="match status" value="1"/>
</dbReference>
<protein>
    <submittedName>
        <fullName evidence="3">Hemolysin secretion protein D</fullName>
    </submittedName>
</protein>
<evidence type="ECO:0000256" key="2">
    <source>
        <dbReference type="SAM" id="Coils"/>
    </source>
</evidence>
<evidence type="ECO:0000313" key="4">
    <source>
        <dbReference type="Proteomes" id="UP000608345"/>
    </source>
</evidence>
<organism evidence="3 4">
    <name type="scientific">Advenella faeciporci</name>
    <dbReference type="NCBI Taxonomy" id="797535"/>
    <lineage>
        <taxon>Bacteria</taxon>
        <taxon>Pseudomonadati</taxon>
        <taxon>Pseudomonadota</taxon>
        <taxon>Betaproteobacteria</taxon>
        <taxon>Burkholderiales</taxon>
        <taxon>Alcaligenaceae</taxon>
    </lineage>
</organism>
<dbReference type="Proteomes" id="UP000608345">
    <property type="component" value="Unassembled WGS sequence"/>
</dbReference>
<gene>
    <name evidence="3" type="primary">macA</name>
    <name evidence="3" type="ORF">GCM10011450_26440</name>
</gene>
<dbReference type="GO" id="GO:0015562">
    <property type="term" value="F:efflux transmembrane transporter activity"/>
    <property type="evidence" value="ECO:0007669"/>
    <property type="project" value="TreeGrafter"/>
</dbReference>
<evidence type="ECO:0000256" key="1">
    <source>
        <dbReference type="ARBA" id="ARBA00009477"/>
    </source>
</evidence>
<dbReference type="NCBIfam" id="TIGR01730">
    <property type="entry name" value="RND_mfp"/>
    <property type="match status" value="1"/>
</dbReference>
<comment type="similarity">
    <text evidence="1">Belongs to the membrane fusion protein (MFP) (TC 8.A.1) family.</text>
</comment>
<proteinExistence type="inferred from homology"/>
<dbReference type="EMBL" id="BMYS01000026">
    <property type="protein sequence ID" value="GGW95462.1"/>
    <property type="molecule type" value="Genomic_DNA"/>
</dbReference>
<keyword evidence="4" id="KW-1185">Reference proteome</keyword>
<name>A0A918N1Q6_9BURK</name>